<dbReference type="PaxDb" id="2903-EOD05001"/>
<dbReference type="HOGENOM" id="CLU_187213_0_0_1"/>
<evidence type="ECO:0000313" key="2">
    <source>
        <dbReference type="Proteomes" id="UP000013827"/>
    </source>
</evidence>
<dbReference type="GeneID" id="17278255"/>
<dbReference type="InterPro" id="IPR013761">
    <property type="entry name" value="SAM/pointed_sf"/>
</dbReference>
<reference evidence="1" key="2">
    <citation type="submission" date="2024-10" db="UniProtKB">
        <authorList>
            <consortium name="EnsemblProtists"/>
        </authorList>
    </citation>
    <scope>IDENTIFICATION</scope>
</reference>
<proteinExistence type="predicted"/>
<dbReference type="AlphaFoldDB" id="A0A0D3I166"/>
<sequence>MAAVAAALAQVNLQAYAAAFDAEGYDDISFLRGLDAADRADVAKETGMKPGHAGRFVKFGFEPP</sequence>
<dbReference type="GeneID" id="17251173"/>
<name>A0A0D3I166_EMIH1</name>
<dbReference type="KEGG" id="ehx:EMIHUDRAFT_360075"/>
<organism evidence="1 2">
    <name type="scientific">Emiliania huxleyi (strain CCMP1516)</name>
    <dbReference type="NCBI Taxonomy" id="280463"/>
    <lineage>
        <taxon>Eukaryota</taxon>
        <taxon>Haptista</taxon>
        <taxon>Haptophyta</taxon>
        <taxon>Prymnesiophyceae</taxon>
        <taxon>Isochrysidales</taxon>
        <taxon>Noelaerhabdaceae</taxon>
        <taxon>Emiliania</taxon>
    </lineage>
</organism>
<dbReference type="EnsemblProtists" id="EOD05001">
    <property type="protein sequence ID" value="EOD05001"/>
    <property type="gene ID" value="EMIHUDRAFT_360075"/>
</dbReference>
<keyword evidence="2" id="KW-1185">Reference proteome</keyword>
<dbReference type="EnsemblProtists" id="EOD32982">
    <property type="protein sequence ID" value="EOD32982"/>
    <property type="gene ID" value="EMIHUDRAFT_364161"/>
</dbReference>
<accession>A0A0D3I166</accession>
<protein>
    <recommendedName>
        <fullName evidence="3">SAM domain-containing protein</fullName>
    </recommendedName>
</protein>
<dbReference type="Gene3D" id="1.10.150.50">
    <property type="entry name" value="Transcription Factor, Ets-1"/>
    <property type="match status" value="1"/>
</dbReference>
<reference evidence="2" key="1">
    <citation type="journal article" date="2013" name="Nature">
        <title>Pan genome of the phytoplankton Emiliania underpins its global distribution.</title>
        <authorList>
            <person name="Read B.A."/>
            <person name="Kegel J."/>
            <person name="Klute M.J."/>
            <person name="Kuo A."/>
            <person name="Lefebvre S.C."/>
            <person name="Maumus F."/>
            <person name="Mayer C."/>
            <person name="Miller J."/>
            <person name="Monier A."/>
            <person name="Salamov A."/>
            <person name="Young J."/>
            <person name="Aguilar M."/>
            <person name="Claverie J.M."/>
            <person name="Frickenhaus S."/>
            <person name="Gonzalez K."/>
            <person name="Herman E.K."/>
            <person name="Lin Y.C."/>
            <person name="Napier J."/>
            <person name="Ogata H."/>
            <person name="Sarno A.F."/>
            <person name="Shmutz J."/>
            <person name="Schroeder D."/>
            <person name="de Vargas C."/>
            <person name="Verret F."/>
            <person name="von Dassow P."/>
            <person name="Valentin K."/>
            <person name="Van de Peer Y."/>
            <person name="Wheeler G."/>
            <person name="Dacks J.B."/>
            <person name="Delwiche C.F."/>
            <person name="Dyhrman S.T."/>
            <person name="Glockner G."/>
            <person name="John U."/>
            <person name="Richards T."/>
            <person name="Worden A.Z."/>
            <person name="Zhang X."/>
            <person name="Grigoriev I.V."/>
            <person name="Allen A.E."/>
            <person name="Bidle K."/>
            <person name="Borodovsky M."/>
            <person name="Bowler C."/>
            <person name="Brownlee C."/>
            <person name="Cock J.M."/>
            <person name="Elias M."/>
            <person name="Gladyshev V.N."/>
            <person name="Groth M."/>
            <person name="Guda C."/>
            <person name="Hadaegh A."/>
            <person name="Iglesias-Rodriguez M.D."/>
            <person name="Jenkins J."/>
            <person name="Jones B.M."/>
            <person name="Lawson T."/>
            <person name="Leese F."/>
            <person name="Lindquist E."/>
            <person name="Lobanov A."/>
            <person name="Lomsadze A."/>
            <person name="Malik S.B."/>
            <person name="Marsh M.E."/>
            <person name="Mackinder L."/>
            <person name="Mock T."/>
            <person name="Mueller-Roeber B."/>
            <person name="Pagarete A."/>
            <person name="Parker M."/>
            <person name="Probert I."/>
            <person name="Quesneville H."/>
            <person name="Raines C."/>
            <person name="Rensing S.A."/>
            <person name="Riano-Pachon D.M."/>
            <person name="Richier S."/>
            <person name="Rokitta S."/>
            <person name="Shiraiwa Y."/>
            <person name="Soanes D.M."/>
            <person name="van der Giezen M."/>
            <person name="Wahlund T.M."/>
            <person name="Williams B."/>
            <person name="Wilson W."/>
            <person name="Wolfe G."/>
            <person name="Wurch L.L."/>
        </authorList>
    </citation>
    <scope>NUCLEOTIDE SEQUENCE</scope>
</reference>
<dbReference type="RefSeq" id="XP_005785411.1">
    <property type="nucleotide sequence ID" value="XM_005785354.1"/>
</dbReference>
<evidence type="ECO:0008006" key="3">
    <source>
        <dbReference type="Google" id="ProtNLM"/>
    </source>
</evidence>
<dbReference type="KEGG" id="ehx:EMIHUDRAFT_364161"/>
<dbReference type="RefSeq" id="XP_005757430.1">
    <property type="nucleotide sequence ID" value="XM_005757373.1"/>
</dbReference>
<dbReference type="Proteomes" id="UP000013827">
    <property type="component" value="Unassembled WGS sequence"/>
</dbReference>
<evidence type="ECO:0000313" key="1">
    <source>
        <dbReference type="EnsemblProtists" id="EOD05001"/>
    </source>
</evidence>